<dbReference type="InterPro" id="IPR000835">
    <property type="entry name" value="HTH_MarR-typ"/>
</dbReference>
<accession>A0A6N8IZM6</accession>
<feature type="domain" description="HTH marR-type" evidence="1">
    <location>
        <begin position="11"/>
        <end position="147"/>
    </location>
</feature>
<dbReference type="RefSeq" id="WP_157400047.1">
    <property type="nucleotide sequence ID" value="NZ_WSEL01000009.1"/>
</dbReference>
<evidence type="ECO:0000259" key="1">
    <source>
        <dbReference type="PROSITE" id="PS50995"/>
    </source>
</evidence>
<name>A0A6N8IZM6_9BURK</name>
<dbReference type="Pfam" id="PF12802">
    <property type="entry name" value="MarR_2"/>
    <property type="match status" value="1"/>
</dbReference>
<dbReference type="InterPro" id="IPR052526">
    <property type="entry name" value="HTH-type_Bedaq_tolerance"/>
</dbReference>
<dbReference type="SUPFAM" id="SSF46785">
    <property type="entry name" value="Winged helix' DNA-binding domain"/>
    <property type="match status" value="1"/>
</dbReference>
<evidence type="ECO:0000313" key="2">
    <source>
        <dbReference type="EMBL" id="MVQ32055.1"/>
    </source>
</evidence>
<dbReference type="PANTHER" id="PTHR39515">
    <property type="entry name" value="CONSERVED PROTEIN"/>
    <property type="match status" value="1"/>
</dbReference>
<comment type="caution">
    <text evidence="2">The sequence shown here is derived from an EMBL/GenBank/DDBJ whole genome shotgun (WGS) entry which is preliminary data.</text>
</comment>
<dbReference type="GO" id="GO:0003700">
    <property type="term" value="F:DNA-binding transcription factor activity"/>
    <property type="evidence" value="ECO:0007669"/>
    <property type="project" value="InterPro"/>
</dbReference>
<keyword evidence="3" id="KW-1185">Reference proteome</keyword>
<gene>
    <name evidence="2" type="ORF">GON04_21525</name>
</gene>
<dbReference type="Proteomes" id="UP000469385">
    <property type="component" value="Unassembled WGS sequence"/>
</dbReference>
<dbReference type="PROSITE" id="PS50995">
    <property type="entry name" value="HTH_MARR_2"/>
    <property type="match status" value="1"/>
</dbReference>
<protein>
    <submittedName>
        <fullName evidence="2">MarR family transcriptional regulator</fullName>
    </submittedName>
</protein>
<dbReference type="EMBL" id="WSEL01000009">
    <property type="protein sequence ID" value="MVQ32055.1"/>
    <property type="molecule type" value="Genomic_DNA"/>
</dbReference>
<dbReference type="SMART" id="SM00347">
    <property type="entry name" value="HTH_MARR"/>
    <property type="match status" value="1"/>
</dbReference>
<evidence type="ECO:0000313" key="3">
    <source>
        <dbReference type="Proteomes" id="UP000469385"/>
    </source>
</evidence>
<dbReference type="InterPro" id="IPR036390">
    <property type="entry name" value="WH_DNA-bd_sf"/>
</dbReference>
<organism evidence="2 3">
    <name type="scientific">Ramlibacter pinisoli</name>
    <dbReference type="NCBI Taxonomy" id="2682844"/>
    <lineage>
        <taxon>Bacteria</taxon>
        <taxon>Pseudomonadati</taxon>
        <taxon>Pseudomonadota</taxon>
        <taxon>Betaproteobacteria</taxon>
        <taxon>Burkholderiales</taxon>
        <taxon>Comamonadaceae</taxon>
        <taxon>Ramlibacter</taxon>
    </lineage>
</organism>
<dbReference type="InterPro" id="IPR036388">
    <property type="entry name" value="WH-like_DNA-bd_sf"/>
</dbReference>
<dbReference type="AlphaFoldDB" id="A0A6N8IZM6"/>
<sequence length="159" mass="16979">MATDTSQPDLPAQLAVELHELVGNLRRRLREQADAGDLPPSQVAVLRRLERQGPLTVSALARVAGIRPQSMGATVAALQEAGLVTGTPDPADGRQTLLSLTPACRKWIRQNRAAKQDWLLRAIHAELSAREQQELARALALLNRVVHSQPAAAGGASGP</sequence>
<dbReference type="Gene3D" id="1.10.10.10">
    <property type="entry name" value="Winged helix-like DNA-binding domain superfamily/Winged helix DNA-binding domain"/>
    <property type="match status" value="1"/>
</dbReference>
<reference evidence="2 3" key="1">
    <citation type="submission" date="2019-12" db="EMBL/GenBank/DDBJ databases">
        <authorList>
            <person name="Huq M.A."/>
        </authorList>
    </citation>
    <scope>NUCLEOTIDE SEQUENCE [LARGE SCALE GENOMIC DNA]</scope>
    <source>
        <strain evidence="2 3">MAH-25</strain>
    </source>
</reference>
<dbReference type="Gene3D" id="1.10.287.100">
    <property type="match status" value="1"/>
</dbReference>
<dbReference type="PANTHER" id="PTHR39515:SF2">
    <property type="entry name" value="HTH-TYPE TRANSCRIPTIONAL REGULATOR RV0880"/>
    <property type="match status" value="1"/>
</dbReference>
<proteinExistence type="predicted"/>